<dbReference type="Proteomes" id="UP000318626">
    <property type="component" value="Chromosome"/>
</dbReference>
<name>A0A518C4T5_9BACT</name>
<evidence type="ECO:0000313" key="2">
    <source>
        <dbReference type="Proteomes" id="UP000318626"/>
    </source>
</evidence>
<dbReference type="KEGG" id="bvo:Pan97_12210"/>
<evidence type="ECO:0000313" key="1">
    <source>
        <dbReference type="EMBL" id="QDU74216.1"/>
    </source>
</evidence>
<keyword evidence="2" id="KW-1185">Reference proteome</keyword>
<reference evidence="2" key="1">
    <citation type="submission" date="2019-02" db="EMBL/GenBank/DDBJ databases">
        <title>Deep-cultivation of Planctomycetes and their phenomic and genomic characterization uncovers novel biology.</title>
        <authorList>
            <person name="Wiegand S."/>
            <person name="Jogler M."/>
            <person name="Boedeker C."/>
            <person name="Pinto D."/>
            <person name="Vollmers J."/>
            <person name="Rivas-Marin E."/>
            <person name="Kohn T."/>
            <person name="Peeters S.H."/>
            <person name="Heuer A."/>
            <person name="Rast P."/>
            <person name="Oberbeckmann S."/>
            <person name="Bunk B."/>
            <person name="Jeske O."/>
            <person name="Meyerdierks A."/>
            <person name="Storesund J.E."/>
            <person name="Kallscheuer N."/>
            <person name="Luecker S."/>
            <person name="Lage O.M."/>
            <person name="Pohl T."/>
            <person name="Merkel B.J."/>
            <person name="Hornburger P."/>
            <person name="Mueller R.-W."/>
            <person name="Bruemmer F."/>
            <person name="Labrenz M."/>
            <person name="Spormann A.M."/>
            <person name="Op den Camp H."/>
            <person name="Overmann J."/>
            <person name="Amann R."/>
            <person name="Jetten M.S.M."/>
            <person name="Mascher T."/>
            <person name="Medema M.H."/>
            <person name="Devos D.P."/>
            <person name="Kaster A.-K."/>
            <person name="Ovreas L."/>
            <person name="Rohde M."/>
            <person name="Galperin M.Y."/>
            <person name="Jogler C."/>
        </authorList>
    </citation>
    <scope>NUCLEOTIDE SEQUENCE [LARGE SCALE GENOMIC DNA]</scope>
    <source>
        <strain evidence="2">Pan97</strain>
    </source>
</reference>
<accession>A0A518C4T5</accession>
<dbReference type="EMBL" id="CP036289">
    <property type="protein sequence ID" value="QDU74216.1"/>
    <property type="molecule type" value="Genomic_DNA"/>
</dbReference>
<gene>
    <name evidence="1" type="ORF">Pan97_12210</name>
</gene>
<proteinExistence type="predicted"/>
<protein>
    <submittedName>
        <fullName evidence="1">Uncharacterized protein</fullName>
    </submittedName>
</protein>
<dbReference type="AlphaFoldDB" id="A0A518C4T5"/>
<sequence>MLRISKNTIQHLYASQREELLRNSDQEVRARVEMIVHTYQLVDLKLIRLIVAIVEETGIGYPARGEVDHELLKSNLLSDLEKLRELVPLYPEVADRLGY</sequence>
<dbReference type="RefSeq" id="WP_144971209.1">
    <property type="nucleotide sequence ID" value="NZ_CP036289.1"/>
</dbReference>
<organism evidence="1 2">
    <name type="scientific">Bremerella volcania</name>
    <dbReference type="NCBI Taxonomy" id="2527984"/>
    <lineage>
        <taxon>Bacteria</taxon>
        <taxon>Pseudomonadati</taxon>
        <taxon>Planctomycetota</taxon>
        <taxon>Planctomycetia</taxon>
        <taxon>Pirellulales</taxon>
        <taxon>Pirellulaceae</taxon>
        <taxon>Bremerella</taxon>
    </lineage>
</organism>